<keyword evidence="1" id="KW-0732">Signal</keyword>
<reference evidence="2 3" key="1">
    <citation type="submission" date="2018-09" db="EMBL/GenBank/DDBJ databases">
        <title>Metagenome Assembled Genomes from an Advanced Water Purification Facility.</title>
        <authorList>
            <person name="Stamps B.W."/>
            <person name="Spear J.R."/>
        </authorList>
    </citation>
    <scope>NUCLEOTIDE SEQUENCE [LARGE SCALE GENOMIC DNA]</scope>
    <source>
        <strain evidence="2">Bin_27_1</strain>
    </source>
</reference>
<evidence type="ECO:0008006" key="4">
    <source>
        <dbReference type="Google" id="ProtNLM"/>
    </source>
</evidence>
<dbReference type="AlphaFoldDB" id="A0A5C7S9H2"/>
<dbReference type="RefSeq" id="WP_276661639.1">
    <property type="nucleotide sequence ID" value="NZ_SSFD01000342.1"/>
</dbReference>
<accession>A0A5C7S9H2</accession>
<name>A0A5C7S9H2_THASP</name>
<organism evidence="2 3">
    <name type="scientific">Thauera aminoaromatica</name>
    <dbReference type="NCBI Taxonomy" id="164330"/>
    <lineage>
        <taxon>Bacteria</taxon>
        <taxon>Pseudomonadati</taxon>
        <taxon>Pseudomonadota</taxon>
        <taxon>Betaproteobacteria</taxon>
        <taxon>Rhodocyclales</taxon>
        <taxon>Zoogloeaceae</taxon>
        <taxon>Thauera</taxon>
    </lineage>
</organism>
<sequence>MNKLATSGIAIALAGMMIGCAPRYADVPAPTRFEHSKQDKLQAAEHWRKIAEHFASQLATDLRDKLGGRAIHVPNPGGEQAFVDGFRELLTTALVAQGLPVSTEARNALSVDVRYAIYSFRPDRAQNTYYYGDATALTAGLWAIGAVAAADISPNAGISAGVKALTAVAGIEGFAWLSEEGMGRGQYASGPVPRSEIILTAAVADNTRLVSRRTNIYYTMDEDSDLYWKKPGRGVSIPVVGDCGERSKPCAR</sequence>
<feature type="signal peptide" evidence="1">
    <location>
        <begin position="1"/>
        <end position="25"/>
    </location>
</feature>
<evidence type="ECO:0000313" key="3">
    <source>
        <dbReference type="Proteomes" id="UP000321192"/>
    </source>
</evidence>
<dbReference type="Proteomes" id="UP000321192">
    <property type="component" value="Unassembled WGS sequence"/>
</dbReference>
<gene>
    <name evidence="2" type="ORF">E6Q80_20145</name>
</gene>
<comment type="caution">
    <text evidence="2">The sequence shown here is derived from an EMBL/GenBank/DDBJ whole genome shotgun (WGS) entry which is preliminary data.</text>
</comment>
<evidence type="ECO:0000256" key="1">
    <source>
        <dbReference type="SAM" id="SignalP"/>
    </source>
</evidence>
<feature type="chain" id="PRO_5023088050" description="Lipoprotein" evidence="1">
    <location>
        <begin position="26"/>
        <end position="252"/>
    </location>
</feature>
<proteinExistence type="predicted"/>
<dbReference type="EMBL" id="SSFD01000342">
    <property type="protein sequence ID" value="TXH79565.1"/>
    <property type="molecule type" value="Genomic_DNA"/>
</dbReference>
<evidence type="ECO:0000313" key="2">
    <source>
        <dbReference type="EMBL" id="TXH79565.1"/>
    </source>
</evidence>
<dbReference type="PROSITE" id="PS51257">
    <property type="entry name" value="PROKAR_LIPOPROTEIN"/>
    <property type="match status" value="1"/>
</dbReference>
<protein>
    <recommendedName>
        <fullName evidence="4">Lipoprotein</fullName>
    </recommendedName>
</protein>